<dbReference type="PANTHER" id="PTHR38009:SF1">
    <property type="entry name" value="CONSERVED HYPOTHETICAL PHAGE TAIL PROTEIN"/>
    <property type="match status" value="1"/>
</dbReference>
<dbReference type="NCBIfam" id="TIGR02241">
    <property type="entry name" value="conserved hypothetical phage tail region protein"/>
    <property type="match status" value="1"/>
</dbReference>
<reference evidence="1 2" key="1">
    <citation type="submission" date="2020-01" db="EMBL/GenBank/DDBJ databases">
        <title>Paenibacillus soybeanensis sp. nov. isolated from the nodules of soybean (Glycine max(L.) Merr).</title>
        <authorList>
            <person name="Wang H."/>
        </authorList>
    </citation>
    <scope>NUCLEOTIDE SEQUENCE [LARGE SCALE GENOMIC DNA]</scope>
    <source>
        <strain evidence="1 2">T1</strain>
    </source>
</reference>
<proteinExistence type="predicted"/>
<evidence type="ECO:0000313" key="1">
    <source>
        <dbReference type="EMBL" id="NBD22301.1"/>
    </source>
</evidence>
<dbReference type="InterPro" id="IPR010667">
    <property type="entry name" value="Phage_T4_Gp19"/>
</dbReference>
<accession>A0ABW9XID2</accession>
<sequence length="145" mass="16032">MPTGARQDPLTNFRYQIEIEGLVVGGFSEVSGVQAELETEDYREGGVNGYVHKLVKASKVPNLTFKRGLTSSDTLWTWFQAAKNGQITRRSGSVIMVDAAGEEQWRWNFTNAFPVKWTGPDLKSDSGSVAFESIELVHNGFSKDG</sequence>
<dbReference type="InterPro" id="IPR011747">
    <property type="entry name" value="CHP02241"/>
</dbReference>
<keyword evidence="2" id="KW-1185">Reference proteome</keyword>
<dbReference type="PANTHER" id="PTHR38009">
    <property type="entry name" value="CONSERVED HYPOTHETICAL PHAGE TAIL PROTEIN"/>
    <property type="match status" value="1"/>
</dbReference>
<dbReference type="Proteomes" id="UP000665561">
    <property type="component" value="Unassembled WGS sequence"/>
</dbReference>
<dbReference type="RefSeq" id="WP_161740050.1">
    <property type="nucleotide sequence ID" value="NZ_JAAAMV010000001.1"/>
</dbReference>
<comment type="caution">
    <text evidence="1">The sequence shown here is derived from an EMBL/GenBank/DDBJ whole genome shotgun (WGS) entry which is preliminary data.</text>
</comment>
<name>A0ABW9XID2_9BACL</name>
<dbReference type="EMBL" id="JAAAMV010000001">
    <property type="protein sequence ID" value="NBD22301.1"/>
    <property type="molecule type" value="Genomic_DNA"/>
</dbReference>
<protein>
    <submittedName>
        <fullName evidence="1">Phage tail protein</fullName>
    </submittedName>
</protein>
<dbReference type="Pfam" id="PF06841">
    <property type="entry name" value="Phage_T4_gp19"/>
    <property type="match status" value="1"/>
</dbReference>
<gene>
    <name evidence="1" type="ORF">GT019_00290</name>
</gene>
<organism evidence="1 2">
    <name type="scientific">Paenibacillus glycinis</name>
    <dbReference type="NCBI Taxonomy" id="2697035"/>
    <lineage>
        <taxon>Bacteria</taxon>
        <taxon>Bacillati</taxon>
        <taxon>Bacillota</taxon>
        <taxon>Bacilli</taxon>
        <taxon>Bacillales</taxon>
        <taxon>Paenibacillaceae</taxon>
        <taxon>Paenibacillus</taxon>
    </lineage>
</organism>
<evidence type="ECO:0000313" key="2">
    <source>
        <dbReference type="Proteomes" id="UP000665561"/>
    </source>
</evidence>